<sequence length="143" mass="15581">MISGHLALIVAAVFAGAAVYINIAEHPARRNLDERSMLIQWKPAYKRGFAMQASLAVAGFLLGLLAWWQTGGWLWLAGALVLIANWPFTLIVMMPVNNRLMATDPVSAGPDSRELLERWARLHAVRTALGFAATLLFLAASLG</sequence>
<dbReference type="EMBL" id="AHAM01000069">
    <property type="protein sequence ID" value="EHK57405.1"/>
    <property type="molecule type" value="Genomic_DNA"/>
</dbReference>
<name>H0HPD3_9HYPH</name>
<evidence type="ECO:0000313" key="2">
    <source>
        <dbReference type="EMBL" id="EHK57405.1"/>
    </source>
</evidence>
<dbReference type="PANTHER" id="PTHR36535">
    <property type="entry name" value="YALI0E30327P"/>
    <property type="match status" value="1"/>
</dbReference>
<keyword evidence="1" id="KW-1133">Transmembrane helix</keyword>
<protein>
    <recommendedName>
        <fullName evidence="4">DUF1772 domain-containing protein</fullName>
    </recommendedName>
</protein>
<evidence type="ECO:0000256" key="1">
    <source>
        <dbReference type="SAM" id="Phobius"/>
    </source>
</evidence>
<dbReference type="AlphaFoldDB" id="H0HPD3"/>
<proteinExistence type="predicted"/>
<feature type="transmembrane region" description="Helical" evidence="1">
    <location>
        <begin position="73"/>
        <end position="93"/>
    </location>
</feature>
<dbReference type="PANTHER" id="PTHR36535:SF1">
    <property type="entry name" value="DUF1772 DOMAIN-CONTAINING PROTEIN"/>
    <property type="match status" value="1"/>
</dbReference>
<dbReference type="InterPro" id="IPR013901">
    <property type="entry name" value="Anthrone_oxy"/>
</dbReference>
<reference evidence="2 3" key="1">
    <citation type="journal article" date="2012" name="J. Bacteriol.">
        <title>Draft Genome Sequence of Mesorhizobium alhagi CCNWXJ12-2T, a Novel Salt-Resistant Species Isolated from the Desert of Northwestern China.</title>
        <authorList>
            <person name="Zhou M."/>
            <person name="Chen W."/>
            <person name="Chen H."/>
            <person name="Wei G."/>
        </authorList>
    </citation>
    <scope>NUCLEOTIDE SEQUENCE [LARGE SCALE GENOMIC DNA]</scope>
    <source>
        <strain evidence="2 3">CCNWXJ12-2</strain>
    </source>
</reference>
<organism evidence="2 3">
    <name type="scientific">Mesorhizobium alhagi CCNWXJ12-2</name>
    <dbReference type="NCBI Taxonomy" id="1107882"/>
    <lineage>
        <taxon>Bacteria</taxon>
        <taxon>Pseudomonadati</taxon>
        <taxon>Pseudomonadota</taxon>
        <taxon>Alphaproteobacteria</taxon>
        <taxon>Hyphomicrobiales</taxon>
        <taxon>Phyllobacteriaceae</taxon>
        <taxon>Allomesorhizobium</taxon>
    </lineage>
</organism>
<feature type="transmembrane region" description="Helical" evidence="1">
    <location>
        <begin position="6"/>
        <end position="23"/>
    </location>
</feature>
<dbReference type="Proteomes" id="UP000003250">
    <property type="component" value="Unassembled WGS sequence"/>
</dbReference>
<accession>H0HPD3</accession>
<evidence type="ECO:0000313" key="3">
    <source>
        <dbReference type="Proteomes" id="UP000003250"/>
    </source>
</evidence>
<feature type="transmembrane region" description="Helical" evidence="1">
    <location>
        <begin position="123"/>
        <end position="142"/>
    </location>
</feature>
<keyword evidence="3" id="KW-1185">Reference proteome</keyword>
<dbReference type="PATRIC" id="fig|1107882.3.peg.1979"/>
<evidence type="ECO:0008006" key="4">
    <source>
        <dbReference type="Google" id="ProtNLM"/>
    </source>
</evidence>
<keyword evidence="1" id="KW-0812">Transmembrane</keyword>
<keyword evidence="1" id="KW-0472">Membrane</keyword>
<dbReference type="RefSeq" id="WP_008835644.1">
    <property type="nucleotide sequence ID" value="NZ_AHAM01000069.1"/>
</dbReference>
<dbReference type="Pfam" id="PF08592">
    <property type="entry name" value="Anthrone_oxy"/>
    <property type="match status" value="1"/>
</dbReference>
<gene>
    <name evidence="2" type="ORF">MAXJ12_10063</name>
</gene>
<feature type="transmembrane region" description="Helical" evidence="1">
    <location>
        <begin position="44"/>
        <end position="67"/>
    </location>
</feature>